<dbReference type="RefSeq" id="WP_089525770.1">
    <property type="nucleotide sequence ID" value="NZ_NMUQ01000002.1"/>
</dbReference>
<accession>A0A229NYF3</accession>
<feature type="domain" description="N-acetyltransferase" evidence="1">
    <location>
        <begin position="1"/>
        <end position="142"/>
    </location>
</feature>
<dbReference type="Gene3D" id="3.30.1050.10">
    <property type="entry name" value="SCP2 sterol-binding domain"/>
    <property type="match status" value="1"/>
</dbReference>
<evidence type="ECO:0000259" key="1">
    <source>
        <dbReference type="PROSITE" id="PS51186"/>
    </source>
</evidence>
<gene>
    <name evidence="2" type="ORF">CGZ75_19065</name>
</gene>
<dbReference type="InterPro" id="IPR051554">
    <property type="entry name" value="Acetyltransferase_Eis"/>
</dbReference>
<dbReference type="Gene3D" id="3.40.630.30">
    <property type="match status" value="2"/>
</dbReference>
<dbReference type="SUPFAM" id="SSF55729">
    <property type="entry name" value="Acyl-CoA N-acyltransferases (Nat)"/>
    <property type="match status" value="1"/>
</dbReference>
<dbReference type="SUPFAM" id="SSF55718">
    <property type="entry name" value="SCP-like"/>
    <property type="match status" value="1"/>
</dbReference>
<dbReference type="AlphaFoldDB" id="A0A229NYF3"/>
<dbReference type="Pfam" id="PF17668">
    <property type="entry name" value="Acetyltransf_17"/>
    <property type="match status" value="1"/>
</dbReference>
<dbReference type="PROSITE" id="PS51186">
    <property type="entry name" value="GNAT"/>
    <property type="match status" value="1"/>
</dbReference>
<reference evidence="2 3" key="1">
    <citation type="submission" date="2017-07" db="EMBL/GenBank/DDBJ databases">
        <title>Paenibacillus herberti R33 genome sequencing and assembly.</title>
        <authorList>
            <person name="Su W."/>
        </authorList>
    </citation>
    <scope>NUCLEOTIDE SEQUENCE [LARGE SCALE GENOMIC DNA]</scope>
    <source>
        <strain evidence="2 3">R33</strain>
    </source>
</reference>
<dbReference type="InterPro" id="IPR016181">
    <property type="entry name" value="Acyl_CoA_acyltransferase"/>
</dbReference>
<organism evidence="2 3">
    <name type="scientific">Paenibacillus herberti</name>
    <dbReference type="NCBI Taxonomy" id="1619309"/>
    <lineage>
        <taxon>Bacteria</taxon>
        <taxon>Bacillati</taxon>
        <taxon>Bacillota</taxon>
        <taxon>Bacilli</taxon>
        <taxon>Bacillales</taxon>
        <taxon>Paenibacillaceae</taxon>
        <taxon>Paenibacillus</taxon>
    </lineage>
</organism>
<dbReference type="PANTHER" id="PTHR37817:SF1">
    <property type="entry name" value="N-ACETYLTRANSFERASE EIS"/>
    <property type="match status" value="1"/>
</dbReference>
<dbReference type="Pfam" id="PF13527">
    <property type="entry name" value="Acetyltransf_9"/>
    <property type="match status" value="1"/>
</dbReference>
<proteinExistence type="predicted"/>
<comment type="caution">
    <text evidence="2">The sequence shown here is derived from an EMBL/GenBank/DDBJ whole genome shotgun (WGS) entry which is preliminary data.</text>
</comment>
<keyword evidence="2" id="KW-0808">Transferase</keyword>
<name>A0A229NYF3_9BACL</name>
<dbReference type="EMBL" id="NMUQ01000002">
    <property type="protein sequence ID" value="OXM14953.1"/>
    <property type="molecule type" value="Genomic_DNA"/>
</dbReference>
<dbReference type="InterPro" id="IPR041380">
    <property type="entry name" value="Acetyltransf_17"/>
</dbReference>
<dbReference type="PANTHER" id="PTHR37817">
    <property type="entry name" value="N-ACETYLTRANSFERASE EIS"/>
    <property type="match status" value="1"/>
</dbReference>
<protein>
    <submittedName>
        <fullName evidence="2">GNAT family N-acetyltransferase</fullName>
    </submittedName>
</protein>
<dbReference type="Proteomes" id="UP000215145">
    <property type="component" value="Unassembled WGS sequence"/>
</dbReference>
<dbReference type="GO" id="GO:0034069">
    <property type="term" value="F:aminoglycoside N-acetyltransferase activity"/>
    <property type="evidence" value="ECO:0007669"/>
    <property type="project" value="TreeGrafter"/>
</dbReference>
<dbReference type="InterPro" id="IPR000182">
    <property type="entry name" value="GNAT_dom"/>
</dbReference>
<dbReference type="InterPro" id="IPR025559">
    <property type="entry name" value="Eis_dom"/>
</dbReference>
<keyword evidence="3" id="KW-1185">Reference proteome</keyword>
<evidence type="ECO:0000313" key="3">
    <source>
        <dbReference type="Proteomes" id="UP000215145"/>
    </source>
</evidence>
<dbReference type="InterPro" id="IPR036527">
    <property type="entry name" value="SCP2_sterol-bd_dom_sf"/>
</dbReference>
<dbReference type="GO" id="GO:0030649">
    <property type="term" value="P:aminoglycoside antibiotic catabolic process"/>
    <property type="evidence" value="ECO:0007669"/>
    <property type="project" value="TreeGrafter"/>
</dbReference>
<dbReference type="Pfam" id="PF13530">
    <property type="entry name" value="SCP2_2"/>
    <property type="match status" value="1"/>
</dbReference>
<dbReference type="OrthoDB" id="9768284at2"/>
<evidence type="ECO:0000313" key="2">
    <source>
        <dbReference type="EMBL" id="OXM14953.1"/>
    </source>
</evidence>
<sequence>MEIRKLLPEEIDDHIKLSLYAFQAELSAEDMERQRQLSEPEQVLVAVEQGTIRSKLHVIPLEIYLQGRRFLMGGVAGVATWPEERRKGHVSVLLKHALAEMRSNGQTLSMLAPFHIGFYRKFGWELCVDLIKFTISKEKLPRRSESPGMIERVEPKNAEVYPILQELYEVYASDFNSSLVRTPKWWENSVFRRKSGSAMLYRSSAGTPEGYALYKVKDGVLTVKELVYLNEEAREGLWSFFSNHDSMIEKAEFESYSGDPLPYLLPDPRIEQSVHPYFMARIVDAQAFVSQYPFLPGQRDSWRIRIEDPNALWNEGEWELTVDEQGKGSLELAAAGSRDMLSASIGTWTALLTGYSKAATLTQTRQLQGPEQSAIKLAERIAARTPNLMDYF</sequence>